<feature type="transmembrane region" description="Helical" evidence="6">
    <location>
        <begin position="50"/>
        <end position="69"/>
    </location>
</feature>
<evidence type="ECO:0000256" key="5">
    <source>
        <dbReference type="SAM" id="MobiDB-lite"/>
    </source>
</evidence>
<dbReference type="AlphaFoldDB" id="A0AB34H004"/>
<comment type="subcellular location">
    <subcellularLocation>
        <location evidence="1">Membrane</location>
        <topology evidence="1">Multi-pass membrane protein</topology>
    </subcellularLocation>
</comment>
<keyword evidence="3 6" id="KW-1133">Transmembrane helix</keyword>
<feature type="compositionally biased region" description="Acidic residues" evidence="5">
    <location>
        <begin position="200"/>
        <end position="218"/>
    </location>
</feature>
<dbReference type="PANTHER" id="PTHR24064">
    <property type="entry name" value="SOLUTE CARRIER FAMILY 22 MEMBER"/>
    <property type="match status" value="1"/>
</dbReference>
<evidence type="ECO:0000256" key="1">
    <source>
        <dbReference type="ARBA" id="ARBA00004141"/>
    </source>
</evidence>
<reference evidence="7 8" key="1">
    <citation type="submission" date="2022-11" db="EMBL/GenBank/DDBJ databases">
        <title>Whole genome sequence of Eschrichtius robustus ER-17-0199.</title>
        <authorList>
            <person name="Bruniche-Olsen A."/>
            <person name="Black A.N."/>
            <person name="Fields C.J."/>
            <person name="Walden K."/>
            <person name="Dewoody J.A."/>
        </authorList>
    </citation>
    <scope>NUCLEOTIDE SEQUENCE [LARGE SCALE GENOMIC DNA]</scope>
    <source>
        <strain evidence="7">ER-17-0199</strain>
        <tissue evidence="7">Blubber</tissue>
    </source>
</reference>
<feature type="transmembrane region" description="Helical" evidence="6">
    <location>
        <begin position="131"/>
        <end position="152"/>
    </location>
</feature>
<dbReference type="GO" id="GO:0016020">
    <property type="term" value="C:membrane"/>
    <property type="evidence" value="ECO:0007669"/>
    <property type="project" value="UniProtKB-SubCell"/>
</dbReference>
<keyword evidence="2 6" id="KW-0812">Transmembrane</keyword>
<organism evidence="7 8">
    <name type="scientific">Eschrichtius robustus</name>
    <name type="common">California gray whale</name>
    <name type="synonym">Eschrichtius gibbosus</name>
    <dbReference type="NCBI Taxonomy" id="9764"/>
    <lineage>
        <taxon>Eukaryota</taxon>
        <taxon>Metazoa</taxon>
        <taxon>Chordata</taxon>
        <taxon>Craniata</taxon>
        <taxon>Vertebrata</taxon>
        <taxon>Euteleostomi</taxon>
        <taxon>Mammalia</taxon>
        <taxon>Eutheria</taxon>
        <taxon>Laurasiatheria</taxon>
        <taxon>Artiodactyla</taxon>
        <taxon>Whippomorpha</taxon>
        <taxon>Cetacea</taxon>
        <taxon>Mysticeti</taxon>
        <taxon>Eschrichtiidae</taxon>
        <taxon>Eschrichtius</taxon>
    </lineage>
</organism>
<evidence type="ECO:0000256" key="3">
    <source>
        <dbReference type="ARBA" id="ARBA00022989"/>
    </source>
</evidence>
<evidence type="ECO:0000313" key="7">
    <source>
        <dbReference type="EMBL" id="KAJ8784752.1"/>
    </source>
</evidence>
<gene>
    <name evidence="7" type="ORF">J1605_008103</name>
</gene>
<proteinExistence type="predicted"/>
<comment type="caution">
    <text evidence="7">The sequence shown here is derived from an EMBL/GenBank/DDBJ whole genome shotgun (WGS) entry which is preliminary data.</text>
</comment>
<evidence type="ECO:0000256" key="4">
    <source>
        <dbReference type="ARBA" id="ARBA00023136"/>
    </source>
</evidence>
<feature type="region of interest" description="Disordered" evidence="5">
    <location>
        <begin position="182"/>
        <end position="218"/>
    </location>
</feature>
<evidence type="ECO:0000256" key="6">
    <source>
        <dbReference type="SAM" id="Phobius"/>
    </source>
</evidence>
<sequence length="218" mass="24153">MWHLSSSDTGVFAVVNSRSLSLLGKLTISAAFNVVYIYTSELYPTVIRNVGLGTCSMFSRVGGIIAPFIPSLVVLVLSDSEHICGTVWPVPVLRALKFVVVSKYAGRLLRVEITVLQATHLEWKLSKYVQWSLPFIVFGATGLTSGLLSLLLPETLNSPLLETFSDLQVYSYRRLGEETLSLQTLDPPQSVDKESPLGSESEEEEEFYDADEETQMIK</sequence>
<accession>A0AB34H004</accession>
<dbReference type="Gene3D" id="1.20.1250.20">
    <property type="entry name" value="MFS general substrate transporter like domains"/>
    <property type="match status" value="1"/>
</dbReference>
<dbReference type="InterPro" id="IPR036259">
    <property type="entry name" value="MFS_trans_sf"/>
</dbReference>
<protein>
    <recommendedName>
        <fullName evidence="9">Solute carrier family 22 member 15</fullName>
    </recommendedName>
</protein>
<keyword evidence="4 6" id="KW-0472">Membrane</keyword>
<evidence type="ECO:0000313" key="8">
    <source>
        <dbReference type="Proteomes" id="UP001159641"/>
    </source>
</evidence>
<evidence type="ECO:0000256" key="2">
    <source>
        <dbReference type="ARBA" id="ARBA00022692"/>
    </source>
</evidence>
<dbReference type="SUPFAM" id="SSF103473">
    <property type="entry name" value="MFS general substrate transporter"/>
    <property type="match status" value="1"/>
</dbReference>
<keyword evidence="8" id="KW-1185">Reference proteome</keyword>
<evidence type="ECO:0008006" key="9">
    <source>
        <dbReference type="Google" id="ProtNLM"/>
    </source>
</evidence>
<dbReference type="EMBL" id="JAIQCJ010002042">
    <property type="protein sequence ID" value="KAJ8784752.1"/>
    <property type="molecule type" value="Genomic_DNA"/>
</dbReference>
<dbReference type="Proteomes" id="UP001159641">
    <property type="component" value="Unassembled WGS sequence"/>
</dbReference>
<name>A0AB34H004_ESCRO</name>
<feature type="transmembrane region" description="Helical" evidence="6">
    <location>
        <begin position="20"/>
        <end position="38"/>
    </location>
</feature>